<dbReference type="Gene3D" id="1.10.510.10">
    <property type="entry name" value="Transferase(Phosphotransferase) domain 1"/>
    <property type="match status" value="1"/>
</dbReference>
<dbReference type="Pfam" id="PF08263">
    <property type="entry name" value="LRRNT_2"/>
    <property type="match status" value="1"/>
</dbReference>
<keyword evidence="8" id="KW-0547">Nucleotide-binding</keyword>
<dbReference type="Gene3D" id="3.80.10.10">
    <property type="entry name" value="Ribonuclease Inhibitor"/>
    <property type="match status" value="2"/>
</dbReference>
<comment type="similarity">
    <text evidence="13">Belongs to the polygalacturonase-inhibiting protein family.</text>
</comment>
<dbReference type="InterPro" id="IPR013210">
    <property type="entry name" value="LRR_N_plant-typ"/>
</dbReference>
<dbReference type="SUPFAM" id="SSF52058">
    <property type="entry name" value="L domain-like"/>
    <property type="match status" value="1"/>
</dbReference>
<dbReference type="Proteomes" id="UP001497516">
    <property type="component" value="Chromosome 3"/>
</dbReference>
<dbReference type="FunFam" id="1.10.510.10:FF:000095">
    <property type="entry name" value="protein STRUBBELIG-RECEPTOR FAMILY 8"/>
    <property type="match status" value="1"/>
</dbReference>
<evidence type="ECO:0000256" key="9">
    <source>
        <dbReference type="ARBA" id="ARBA00022840"/>
    </source>
</evidence>
<dbReference type="InterPro" id="IPR011009">
    <property type="entry name" value="Kinase-like_dom_sf"/>
</dbReference>
<keyword evidence="4" id="KW-0433">Leucine-rich repeat</keyword>
<evidence type="ECO:0000313" key="19">
    <source>
        <dbReference type="Proteomes" id="UP001497516"/>
    </source>
</evidence>
<evidence type="ECO:0000259" key="17">
    <source>
        <dbReference type="PROSITE" id="PS50011"/>
    </source>
</evidence>
<keyword evidence="3" id="KW-0964">Secreted</keyword>
<dbReference type="PANTHER" id="PTHR48010:SF59">
    <property type="entry name" value="PROTEIN KINASE DOMAIN-CONTAINING PROTEIN"/>
    <property type="match status" value="1"/>
</dbReference>
<accession>A0AAV2DXQ4</accession>
<keyword evidence="9" id="KW-0067">ATP-binding</keyword>
<protein>
    <recommendedName>
        <fullName evidence="17">Protein kinase domain-containing protein</fullName>
    </recommendedName>
</protein>
<evidence type="ECO:0000313" key="18">
    <source>
        <dbReference type="EMBL" id="CAL1378360.1"/>
    </source>
</evidence>
<keyword evidence="3" id="KW-0134">Cell wall</keyword>
<evidence type="ECO:0000256" key="1">
    <source>
        <dbReference type="ARBA" id="ARBA00004191"/>
    </source>
</evidence>
<dbReference type="Pfam" id="PF00560">
    <property type="entry name" value="LRR_1"/>
    <property type="match status" value="1"/>
</dbReference>
<keyword evidence="19" id="KW-1185">Reference proteome</keyword>
<feature type="chain" id="PRO_5043516902" description="Protein kinase domain-containing protein" evidence="16">
    <location>
        <begin position="28"/>
        <end position="675"/>
    </location>
</feature>
<evidence type="ECO:0000256" key="10">
    <source>
        <dbReference type="ARBA" id="ARBA00022989"/>
    </source>
</evidence>
<sequence>MMKISHLFAFTALLFLCLLFHLPRTTAGDLRSDRKALLNFGTSVPHTRRLNWTSNGSPCNSWIGITCARVNSLTRVIAVRLPAVGLYGSFPANTIGNLDALITLSLRSNQLAGDLPTDVLSLPSLRHIYLQHNNFSGTIPSAFSPNLVALDLSFNSLTGDIPKTLQNSTQLTRLKLQSNGLTGNIPSALNVTQLQQLNVSYNQLNGSIPSTLRTFPSSSFVGNNELCGPPLKKQCPNLAPSPSPSPAPSPVHLPPPTRSKVPQHRIGVTKSKKLTGGSVAAIAVSSVGGFFLAMAVLVCFLKKMKKKQRKPEEGVGGFNGRAKGKGDEKPNEGYGSGVQEGEKNKLVFFNGYAQSYDLEDLLRASAEVLGKGRYGTSYKAVLEDGTAVVVKRLKELVLGKREFELQMEIVGKMSHHLNVLPLRAYYYSRDEKLLVYNYFPFGNFSSLLHGNKGFGGNEVDWETRVNICLGAARGIAHIHSVGANGDKLVHGNIKSSNVLITLEHQGCISDYGLAAMMSYPVLPTRSSDGYQAPEVISTRKCTQESDVYSFGVLLLEMLTGKDAAAAVEIRSGKAAEQAVDLPRWVQSVVREEWTAEVFDAGLTRFKNVEEEMVQMLQIALSCVAKLPETRPSMEQVVRLIEDLRPSPYSATPSPSPSVVSMSLSVASTSDYRSER</sequence>
<dbReference type="Pfam" id="PF07714">
    <property type="entry name" value="PK_Tyr_Ser-Thr"/>
    <property type="match status" value="1"/>
</dbReference>
<dbReference type="InterPro" id="IPR032675">
    <property type="entry name" value="LRR_dom_sf"/>
</dbReference>
<evidence type="ECO:0000256" key="11">
    <source>
        <dbReference type="ARBA" id="ARBA00023136"/>
    </source>
</evidence>
<evidence type="ECO:0000256" key="7">
    <source>
        <dbReference type="ARBA" id="ARBA00022737"/>
    </source>
</evidence>
<keyword evidence="7" id="KW-0677">Repeat</keyword>
<dbReference type="InterPro" id="IPR001611">
    <property type="entry name" value="Leu-rich_rpt"/>
</dbReference>
<evidence type="ECO:0000256" key="2">
    <source>
        <dbReference type="ARBA" id="ARBA00004370"/>
    </source>
</evidence>
<feature type="compositionally biased region" description="Pro residues" evidence="14">
    <location>
        <begin position="239"/>
        <end position="257"/>
    </location>
</feature>
<evidence type="ECO:0000256" key="13">
    <source>
        <dbReference type="ARBA" id="ARBA00038043"/>
    </source>
</evidence>
<dbReference type="Pfam" id="PF13855">
    <property type="entry name" value="LRR_8"/>
    <property type="match status" value="1"/>
</dbReference>
<feature type="region of interest" description="Disordered" evidence="14">
    <location>
        <begin position="232"/>
        <end position="264"/>
    </location>
</feature>
<dbReference type="InterPro" id="IPR050994">
    <property type="entry name" value="At_inactive_RLKs"/>
</dbReference>
<keyword evidence="5 15" id="KW-0812">Transmembrane</keyword>
<reference evidence="18 19" key="1">
    <citation type="submission" date="2024-04" db="EMBL/GenBank/DDBJ databases">
        <authorList>
            <person name="Fracassetti M."/>
        </authorList>
    </citation>
    <scope>NUCLEOTIDE SEQUENCE [LARGE SCALE GENOMIC DNA]</scope>
</reference>
<dbReference type="InterPro" id="IPR000719">
    <property type="entry name" value="Prot_kinase_dom"/>
</dbReference>
<dbReference type="PROSITE" id="PS50011">
    <property type="entry name" value="PROTEIN_KINASE_DOM"/>
    <property type="match status" value="1"/>
</dbReference>
<dbReference type="GO" id="GO:0004672">
    <property type="term" value="F:protein kinase activity"/>
    <property type="evidence" value="ECO:0007669"/>
    <property type="project" value="InterPro"/>
</dbReference>
<dbReference type="SUPFAM" id="SSF56112">
    <property type="entry name" value="Protein kinase-like (PK-like)"/>
    <property type="match status" value="1"/>
</dbReference>
<evidence type="ECO:0000256" key="3">
    <source>
        <dbReference type="ARBA" id="ARBA00022512"/>
    </source>
</evidence>
<feature type="region of interest" description="Disordered" evidence="14">
    <location>
        <begin position="645"/>
        <end position="675"/>
    </location>
</feature>
<keyword evidence="12" id="KW-0325">Glycoprotein</keyword>
<evidence type="ECO:0000256" key="5">
    <source>
        <dbReference type="ARBA" id="ARBA00022692"/>
    </source>
</evidence>
<dbReference type="Gene3D" id="3.30.200.20">
    <property type="entry name" value="Phosphorylase Kinase, domain 1"/>
    <property type="match status" value="1"/>
</dbReference>
<name>A0AAV2DXQ4_9ROSI</name>
<feature type="region of interest" description="Disordered" evidence="14">
    <location>
        <begin position="310"/>
        <end position="338"/>
    </location>
</feature>
<gene>
    <name evidence="18" type="ORF">LTRI10_LOCUS19948</name>
</gene>
<evidence type="ECO:0000256" key="4">
    <source>
        <dbReference type="ARBA" id="ARBA00022614"/>
    </source>
</evidence>
<evidence type="ECO:0000256" key="15">
    <source>
        <dbReference type="SAM" id="Phobius"/>
    </source>
</evidence>
<evidence type="ECO:0000256" key="12">
    <source>
        <dbReference type="ARBA" id="ARBA00023180"/>
    </source>
</evidence>
<dbReference type="GO" id="GO:0005524">
    <property type="term" value="F:ATP binding"/>
    <property type="evidence" value="ECO:0007669"/>
    <property type="project" value="UniProtKB-KW"/>
</dbReference>
<proteinExistence type="inferred from homology"/>
<keyword evidence="11 15" id="KW-0472">Membrane</keyword>
<dbReference type="AlphaFoldDB" id="A0AAV2DXQ4"/>
<keyword evidence="10 15" id="KW-1133">Transmembrane helix</keyword>
<dbReference type="FunFam" id="3.80.10.10:FF:000400">
    <property type="entry name" value="Nuclear pore complex protein NUP107"/>
    <property type="match status" value="1"/>
</dbReference>
<feature type="domain" description="Protein kinase" evidence="17">
    <location>
        <begin position="363"/>
        <end position="649"/>
    </location>
</feature>
<organism evidence="18 19">
    <name type="scientific">Linum trigynum</name>
    <dbReference type="NCBI Taxonomy" id="586398"/>
    <lineage>
        <taxon>Eukaryota</taxon>
        <taxon>Viridiplantae</taxon>
        <taxon>Streptophyta</taxon>
        <taxon>Embryophyta</taxon>
        <taxon>Tracheophyta</taxon>
        <taxon>Spermatophyta</taxon>
        <taxon>Magnoliopsida</taxon>
        <taxon>eudicotyledons</taxon>
        <taxon>Gunneridae</taxon>
        <taxon>Pentapetalae</taxon>
        <taxon>rosids</taxon>
        <taxon>fabids</taxon>
        <taxon>Malpighiales</taxon>
        <taxon>Linaceae</taxon>
        <taxon>Linum</taxon>
    </lineage>
</organism>
<dbReference type="PANTHER" id="PTHR48010">
    <property type="entry name" value="OS05G0588300 PROTEIN"/>
    <property type="match status" value="1"/>
</dbReference>
<evidence type="ECO:0000256" key="16">
    <source>
        <dbReference type="SAM" id="SignalP"/>
    </source>
</evidence>
<feature type="signal peptide" evidence="16">
    <location>
        <begin position="1"/>
        <end position="27"/>
    </location>
</feature>
<keyword evidence="6 16" id="KW-0732">Signal</keyword>
<comment type="subcellular location">
    <subcellularLocation>
        <location evidence="2">Membrane</location>
    </subcellularLocation>
    <subcellularLocation>
        <location evidence="1">Secreted</location>
        <location evidence="1">Cell wall</location>
    </subcellularLocation>
</comment>
<evidence type="ECO:0000256" key="14">
    <source>
        <dbReference type="SAM" id="MobiDB-lite"/>
    </source>
</evidence>
<evidence type="ECO:0000256" key="8">
    <source>
        <dbReference type="ARBA" id="ARBA00022741"/>
    </source>
</evidence>
<evidence type="ECO:0000256" key="6">
    <source>
        <dbReference type="ARBA" id="ARBA00022729"/>
    </source>
</evidence>
<dbReference type="InterPro" id="IPR001245">
    <property type="entry name" value="Ser-Thr/Tyr_kinase_cat_dom"/>
</dbReference>
<feature type="transmembrane region" description="Helical" evidence="15">
    <location>
        <begin position="279"/>
        <end position="301"/>
    </location>
</feature>
<feature type="compositionally biased region" description="Low complexity" evidence="14">
    <location>
        <begin position="645"/>
        <end position="669"/>
    </location>
</feature>
<dbReference type="GO" id="GO:0016020">
    <property type="term" value="C:membrane"/>
    <property type="evidence" value="ECO:0007669"/>
    <property type="project" value="UniProtKB-SubCell"/>
</dbReference>
<dbReference type="EMBL" id="OZ034816">
    <property type="protein sequence ID" value="CAL1378360.1"/>
    <property type="molecule type" value="Genomic_DNA"/>
</dbReference>
<dbReference type="FunFam" id="3.30.200.20:FF:000307">
    <property type="entry name" value="pollen receptor-like kinase 1"/>
    <property type="match status" value="1"/>
</dbReference>